<dbReference type="GO" id="GO:0009055">
    <property type="term" value="F:electron transfer activity"/>
    <property type="evidence" value="ECO:0007669"/>
    <property type="project" value="InterPro"/>
</dbReference>
<keyword evidence="7" id="KW-1133">Transmembrane helix</keyword>
<feature type="domain" description="Cytochrome c" evidence="8">
    <location>
        <begin position="514"/>
        <end position="605"/>
    </location>
</feature>
<dbReference type="RefSeq" id="WP_198917633.1">
    <property type="nucleotide sequence ID" value="NZ_JAEKPD010000027.1"/>
</dbReference>
<keyword evidence="1" id="KW-0813">Transport</keyword>
<keyword evidence="3 6" id="KW-0479">Metal-binding</keyword>
<keyword evidence="2 6" id="KW-0349">Heme</keyword>
<keyword evidence="4" id="KW-0249">Electron transport</keyword>
<evidence type="ECO:0000256" key="2">
    <source>
        <dbReference type="ARBA" id="ARBA00022617"/>
    </source>
</evidence>
<evidence type="ECO:0000256" key="7">
    <source>
        <dbReference type="SAM" id="Phobius"/>
    </source>
</evidence>
<dbReference type="PANTHER" id="PTHR33751:SF9">
    <property type="entry name" value="CYTOCHROME C4"/>
    <property type="match status" value="1"/>
</dbReference>
<dbReference type="PANTHER" id="PTHR33751">
    <property type="entry name" value="CBB3-TYPE CYTOCHROME C OXIDASE SUBUNIT FIXP"/>
    <property type="match status" value="1"/>
</dbReference>
<dbReference type="InterPro" id="IPR009056">
    <property type="entry name" value="Cyt_c-like_dom"/>
</dbReference>
<evidence type="ECO:0000256" key="3">
    <source>
        <dbReference type="ARBA" id="ARBA00022723"/>
    </source>
</evidence>
<dbReference type="Proteomes" id="UP000642488">
    <property type="component" value="Unassembled WGS sequence"/>
</dbReference>
<sequence length="609" mass="65118">MSGFFNTRFVVKLVAVAGALGIFGGIVALVLIFTGSINLAANTKDPKLLYKVVHGTFKQWVSSNADGIPVPDDLDDPGRIALGAQHYAQNCTRCHGGPGLGQNPMALAMKPTPQHLPAVIDQFTDAELFFILQKGVMMSAMPAWPAEGRDDEIWSTVAFIRQIDDMSVAEYMNLVTPEPTEVPEMDFGLLASAEEMDFYVTRYPMEEHLYAAPTGGFADYALSGVPVAQCATCHGTDGSGAPTGGEAPNLSIQSPAYIKAALQSYAAGDRHSGYMQVVAAQLSDAQIDALGNYYGRTLPTVATTMDTAPDAELVALGETLATQGRPVDGISACYDCHGKSGTDDPDGVLVPQIAAQSEIYLTRQLRQFRSGGRGQTAIWSPMTGVAHNLSDADIAGVSAYFAALQIDATPPTQPTDVPATAEQTAMATDLISGVCSECHEADILGAPSGETPNLTLQGPDYIERQLYDFRAGRRDNSRMQQTAIRLDEAQIQALSAYIGGMEIGLRQPPEPVSTDLALGEQLARRGMPDQDVPSCLTCHGEANTESLSQVPRLHGQNGAYLLTRLEYFQQGDADDITDYSPMPWIAQAMSDEQLRAAAAWFAAQEPLAK</sequence>
<feature type="domain" description="Cytochrome c" evidence="8">
    <location>
        <begin position="312"/>
        <end position="405"/>
    </location>
</feature>
<keyword evidence="5 6" id="KW-0408">Iron</keyword>
<dbReference type="AlphaFoldDB" id="A0A934IK79"/>
<gene>
    <name evidence="9" type="ORF">ILP92_17115</name>
</gene>
<keyword evidence="7" id="KW-0472">Membrane</keyword>
<feature type="domain" description="Cytochrome c" evidence="8">
    <location>
        <begin position="78"/>
        <end position="164"/>
    </location>
</feature>
<dbReference type="InterPro" id="IPR050597">
    <property type="entry name" value="Cytochrome_c_Oxidase_Subunit"/>
</dbReference>
<comment type="caution">
    <text evidence="9">The sequence shown here is derived from an EMBL/GenBank/DDBJ whole genome shotgun (WGS) entry which is preliminary data.</text>
</comment>
<keyword evidence="7" id="KW-0812">Transmembrane</keyword>
<evidence type="ECO:0000256" key="6">
    <source>
        <dbReference type="PROSITE-ProRule" id="PRU00433"/>
    </source>
</evidence>
<dbReference type="InterPro" id="IPR036909">
    <property type="entry name" value="Cyt_c-like_dom_sf"/>
</dbReference>
<dbReference type="Pfam" id="PF13442">
    <property type="entry name" value="Cytochrome_CBB3"/>
    <property type="match status" value="1"/>
</dbReference>
<evidence type="ECO:0000313" key="10">
    <source>
        <dbReference type="Proteomes" id="UP000642488"/>
    </source>
</evidence>
<keyword evidence="10" id="KW-1185">Reference proteome</keyword>
<name>A0A934IK79_9RHOB</name>
<dbReference type="GO" id="GO:0020037">
    <property type="term" value="F:heme binding"/>
    <property type="evidence" value="ECO:0007669"/>
    <property type="project" value="InterPro"/>
</dbReference>
<feature type="domain" description="Cytochrome c" evidence="8">
    <location>
        <begin position="422"/>
        <end position="502"/>
    </location>
</feature>
<dbReference type="EMBL" id="JAEKPD010000027">
    <property type="protein sequence ID" value="MBJ3764458.1"/>
    <property type="molecule type" value="Genomic_DNA"/>
</dbReference>
<dbReference type="GO" id="GO:0046872">
    <property type="term" value="F:metal ion binding"/>
    <property type="evidence" value="ECO:0007669"/>
    <property type="project" value="UniProtKB-KW"/>
</dbReference>
<evidence type="ECO:0000313" key="9">
    <source>
        <dbReference type="EMBL" id="MBJ3764458.1"/>
    </source>
</evidence>
<dbReference type="Gene3D" id="1.10.760.10">
    <property type="entry name" value="Cytochrome c-like domain"/>
    <property type="match status" value="5"/>
</dbReference>
<evidence type="ECO:0000256" key="4">
    <source>
        <dbReference type="ARBA" id="ARBA00022982"/>
    </source>
</evidence>
<feature type="domain" description="Cytochrome c" evidence="8">
    <location>
        <begin position="211"/>
        <end position="298"/>
    </location>
</feature>
<evidence type="ECO:0000256" key="1">
    <source>
        <dbReference type="ARBA" id="ARBA00022448"/>
    </source>
</evidence>
<protein>
    <submittedName>
        <fullName evidence="9">C-type cytochrome</fullName>
    </submittedName>
</protein>
<dbReference type="PROSITE" id="PS51007">
    <property type="entry name" value="CYTC"/>
    <property type="match status" value="5"/>
</dbReference>
<accession>A0A934IK79</accession>
<dbReference type="Pfam" id="PF00034">
    <property type="entry name" value="Cytochrom_C"/>
    <property type="match status" value="2"/>
</dbReference>
<feature type="transmembrane region" description="Helical" evidence="7">
    <location>
        <begin position="9"/>
        <end position="33"/>
    </location>
</feature>
<reference evidence="9" key="1">
    <citation type="submission" date="2020-12" db="EMBL/GenBank/DDBJ databases">
        <title>Bacterial taxonomy.</title>
        <authorList>
            <person name="Pan X."/>
        </authorList>
    </citation>
    <scope>NUCLEOTIDE SEQUENCE</scope>
    <source>
        <strain evidence="9">KCTC 52957</strain>
    </source>
</reference>
<dbReference type="SUPFAM" id="SSF46626">
    <property type="entry name" value="Cytochrome c"/>
    <property type="match status" value="5"/>
</dbReference>
<organism evidence="9 10">
    <name type="scientific">Palleronia pontilimi</name>
    <dbReference type="NCBI Taxonomy" id="1964209"/>
    <lineage>
        <taxon>Bacteria</taxon>
        <taxon>Pseudomonadati</taxon>
        <taxon>Pseudomonadota</taxon>
        <taxon>Alphaproteobacteria</taxon>
        <taxon>Rhodobacterales</taxon>
        <taxon>Roseobacteraceae</taxon>
        <taxon>Palleronia</taxon>
    </lineage>
</organism>
<evidence type="ECO:0000259" key="8">
    <source>
        <dbReference type="PROSITE" id="PS51007"/>
    </source>
</evidence>
<evidence type="ECO:0000256" key="5">
    <source>
        <dbReference type="ARBA" id="ARBA00023004"/>
    </source>
</evidence>
<proteinExistence type="predicted"/>